<dbReference type="Gene3D" id="2.160.20.10">
    <property type="entry name" value="Single-stranded right-handed beta-helix, Pectin lyase-like"/>
    <property type="match status" value="2"/>
</dbReference>
<organism evidence="3 4">
    <name type="scientific">Mycena indigotica</name>
    <dbReference type="NCBI Taxonomy" id="2126181"/>
    <lineage>
        <taxon>Eukaryota</taxon>
        <taxon>Fungi</taxon>
        <taxon>Dikarya</taxon>
        <taxon>Basidiomycota</taxon>
        <taxon>Agaricomycotina</taxon>
        <taxon>Agaricomycetes</taxon>
        <taxon>Agaricomycetidae</taxon>
        <taxon>Agaricales</taxon>
        <taxon>Marasmiineae</taxon>
        <taxon>Mycenaceae</taxon>
        <taxon>Mycena</taxon>
    </lineage>
</organism>
<dbReference type="GO" id="GO:0004650">
    <property type="term" value="F:polygalacturonase activity"/>
    <property type="evidence" value="ECO:0007669"/>
    <property type="project" value="InterPro"/>
</dbReference>
<protein>
    <submittedName>
        <fullName evidence="3">Glucan 1,3-beta-glucosidase</fullName>
    </submittedName>
</protein>
<gene>
    <name evidence="3" type="ORF">MIND_00203400</name>
</gene>
<dbReference type="EMBL" id="JACAZF010000002">
    <property type="protein sequence ID" value="KAF7311920.1"/>
    <property type="molecule type" value="Genomic_DNA"/>
</dbReference>
<dbReference type="InterPro" id="IPR012334">
    <property type="entry name" value="Pectin_lyas_fold"/>
</dbReference>
<comment type="caution">
    <text evidence="3">The sequence shown here is derived from an EMBL/GenBank/DDBJ whole genome shotgun (WGS) entry which is preliminary data.</text>
</comment>
<feature type="region of interest" description="Disordered" evidence="1">
    <location>
        <begin position="302"/>
        <end position="327"/>
    </location>
</feature>
<sequence length="687" mass="70435">MTSGLGAKGDGVTDDTQAINNFISQNSGCAILIIETGTYLVSDTIFVPAGTQLVGVLYSVIMGTGKNFADQANPRPVIQVGHPGDVGIAEISDFVITTTGGSAGAIGIEWNLDASSPGSAGLWDVHVRLGGAKGTNIDAAHYSTSATNLATCGSAFLGIHITPSGSGYFENIYAGLIQTETPYFQPTPIPPAPFTLNSAYGDPSEAVVDAWGLVITRSFNIFVYGAGLYSFFQHYRQDCVVTKNCQNSMVLVDHESSAVYIYQLTTTGTTNMISYPGNVSIALQADNVDGYASTLSLWEANGNGSPGSGSGGNNGSNPGGGGGSGTFPNWNFMPWSNSGAVSETFAIAGGSTTVIPIPTTTTIVTVGTQFVFLDPGGTPATALLPPGITEVNGITPTWTFQIVPPTTGPITFTAPPEFSGGPSFTTVVPSPSTGAIETVTGPHGVLWSMSGAPTGPVIIGTLPTSIGISDGITPTPVMPVGWLGPWTDPIFPFTTTIGQPAQSNTDIPWNPNPFPPPGATSETFVCSGTTTSFPIPTATTTISAGGATITLNSGGTPVGGPLATQCSEVGGIIPTWSQDIIPPPGATQITFTGPLTSTPTYISIVSVPPKTDSPHPTVTGPPGDHNRCNTLNIWAIIFGGFINPCLPLDIGIIHGLTPVPIPPPDWKGPWTNPIPRPTPPPPGGQVA</sequence>
<evidence type="ECO:0000313" key="3">
    <source>
        <dbReference type="EMBL" id="KAF7311920.1"/>
    </source>
</evidence>
<evidence type="ECO:0000256" key="1">
    <source>
        <dbReference type="SAM" id="MobiDB-lite"/>
    </source>
</evidence>
<dbReference type="Proteomes" id="UP000636479">
    <property type="component" value="Unassembled WGS sequence"/>
</dbReference>
<accession>A0A8H6T9P8</accession>
<evidence type="ECO:0000313" key="4">
    <source>
        <dbReference type="Proteomes" id="UP000636479"/>
    </source>
</evidence>
<dbReference type="InterPro" id="IPR039279">
    <property type="entry name" value="QRT3-like"/>
</dbReference>
<dbReference type="Pfam" id="PF12708">
    <property type="entry name" value="Pect-lyase_RHGA_epim"/>
    <property type="match status" value="1"/>
</dbReference>
<evidence type="ECO:0000259" key="2">
    <source>
        <dbReference type="Pfam" id="PF12708"/>
    </source>
</evidence>
<dbReference type="PANTHER" id="PTHR33928:SF2">
    <property type="entry name" value="PECTATE LYASE SUPERFAMILY PROTEIN DOMAIN-CONTAINING PROTEIN-RELATED"/>
    <property type="match status" value="1"/>
</dbReference>
<dbReference type="RefSeq" id="XP_037224028.1">
    <property type="nucleotide sequence ID" value="XM_037358933.1"/>
</dbReference>
<feature type="region of interest" description="Disordered" evidence="1">
    <location>
        <begin position="667"/>
        <end position="687"/>
    </location>
</feature>
<dbReference type="InterPro" id="IPR024535">
    <property type="entry name" value="RHGA/B-epi-like_pectate_lyase"/>
</dbReference>
<feature type="domain" description="Rhamnogalacturonase A/B/Epimerase-like pectate lyase" evidence="2">
    <location>
        <begin position="5"/>
        <end position="63"/>
    </location>
</feature>
<dbReference type="OrthoDB" id="1046782at2759"/>
<proteinExistence type="predicted"/>
<dbReference type="GeneID" id="59341449"/>
<name>A0A8H6T9P8_9AGAR</name>
<dbReference type="PANTHER" id="PTHR33928">
    <property type="entry name" value="POLYGALACTURONASE QRT3"/>
    <property type="match status" value="1"/>
</dbReference>
<reference evidence="3" key="1">
    <citation type="submission" date="2020-05" db="EMBL/GenBank/DDBJ databases">
        <title>Mycena genomes resolve the evolution of fungal bioluminescence.</title>
        <authorList>
            <person name="Tsai I.J."/>
        </authorList>
    </citation>
    <scope>NUCLEOTIDE SEQUENCE</scope>
    <source>
        <strain evidence="3">171206Taipei</strain>
    </source>
</reference>
<dbReference type="InterPro" id="IPR011050">
    <property type="entry name" value="Pectin_lyase_fold/virulence"/>
</dbReference>
<dbReference type="AlphaFoldDB" id="A0A8H6T9P8"/>
<dbReference type="SUPFAM" id="SSF51126">
    <property type="entry name" value="Pectin lyase-like"/>
    <property type="match status" value="1"/>
</dbReference>
<feature type="compositionally biased region" description="Gly residues" evidence="1">
    <location>
        <begin position="304"/>
        <end position="325"/>
    </location>
</feature>
<keyword evidence="4" id="KW-1185">Reference proteome</keyword>